<dbReference type="EMBL" id="JAPFFF010000038">
    <property type="protein sequence ID" value="KAK8842495.1"/>
    <property type="molecule type" value="Genomic_DNA"/>
</dbReference>
<proteinExistence type="predicted"/>
<evidence type="ECO:0008006" key="3">
    <source>
        <dbReference type="Google" id="ProtNLM"/>
    </source>
</evidence>
<evidence type="ECO:0000313" key="1">
    <source>
        <dbReference type="EMBL" id="KAK8842495.1"/>
    </source>
</evidence>
<keyword evidence="2" id="KW-1185">Reference proteome</keyword>
<reference evidence="1 2" key="1">
    <citation type="submission" date="2024-04" db="EMBL/GenBank/DDBJ databases">
        <title>Tritrichomonas musculus Genome.</title>
        <authorList>
            <person name="Alves-Ferreira E."/>
            <person name="Grigg M."/>
            <person name="Lorenzi H."/>
            <person name="Galac M."/>
        </authorList>
    </citation>
    <scope>NUCLEOTIDE SEQUENCE [LARGE SCALE GENOMIC DNA]</scope>
    <source>
        <strain evidence="1 2">EAF2021</strain>
    </source>
</reference>
<accession>A0ABR2HAS3</accession>
<dbReference type="Proteomes" id="UP001470230">
    <property type="component" value="Unassembled WGS sequence"/>
</dbReference>
<sequence>MLSRQKATLFENVQLSSCNSVTIGIQFDNPSFIPDIIEKFKKEIISLNLRYENGYFFKRNKEIKVRELPKVDDLRALTNYVVYNSRPNYEEECGEVYKGNDCIILRINHSLADGKYLVGILDHITDKTKTYDNPFPVDFTSTFSKELEERRKHPQTYIEELDIYSHLTKRFGQLGGPELLGEIIFDVHSFKNYNKQTKKCTNITPSITTGYSLGILALEDLFKKNENNIYKIGGPMVVDMRPEMKTKPTLNTANMYTIIPSGCVFNGDETIGKVFVDLRKKVKEPFIKKSQLFDSPDSIINPRENIPQREDILGFFSQLGMVKIKSPVRDIIIYDKNYNDILFNATHIISYQIVDNRNDRNEFHYFHRYNTNGINGWQSRLLLHSMKHFLQSFDEKMTIREAINDIQSFQKQYIRI</sequence>
<organism evidence="1 2">
    <name type="scientific">Tritrichomonas musculus</name>
    <dbReference type="NCBI Taxonomy" id="1915356"/>
    <lineage>
        <taxon>Eukaryota</taxon>
        <taxon>Metamonada</taxon>
        <taxon>Parabasalia</taxon>
        <taxon>Tritrichomonadida</taxon>
        <taxon>Tritrichomonadidae</taxon>
        <taxon>Tritrichomonas</taxon>
    </lineage>
</organism>
<evidence type="ECO:0000313" key="2">
    <source>
        <dbReference type="Proteomes" id="UP001470230"/>
    </source>
</evidence>
<gene>
    <name evidence="1" type="ORF">M9Y10_026085</name>
</gene>
<comment type="caution">
    <text evidence="1">The sequence shown here is derived from an EMBL/GenBank/DDBJ whole genome shotgun (WGS) entry which is preliminary data.</text>
</comment>
<name>A0ABR2HAS3_9EUKA</name>
<protein>
    <recommendedName>
        <fullName evidence="3">Condensation domain-containing protein</fullName>
    </recommendedName>
</protein>